<dbReference type="GO" id="GO:0005604">
    <property type="term" value="C:basement membrane"/>
    <property type="evidence" value="ECO:0007669"/>
    <property type="project" value="UniProtKB-SubCell"/>
</dbReference>
<dbReference type="Gene3D" id="2.170.300.10">
    <property type="entry name" value="Tie2 ligand-binding domain superfamily"/>
    <property type="match status" value="1"/>
</dbReference>
<dbReference type="Gene3D" id="2.10.25.10">
    <property type="entry name" value="Laminin"/>
    <property type="match status" value="1"/>
</dbReference>
<evidence type="ECO:0000256" key="2">
    <source>
        <dbReference type="ARBA" id="ARBA00022525"/>
    </source>
</evidence>
<dbReference type="PROSITE" id="PS50027">
    <property type="entry name" value="EGF_LAM_2"/>
    <property type="match status" value="1"/>
</dbReference>
<keyword evidence="5" id="KW-0677">Repeat</keyword>
<sequence>MCSGPSGVCQCREHVVGKACQRPENNYYFPDLHHMRYEIEDGTTPHGRALRFGFDPLEFPEFSWRGYAQMTSVQNEVRIVLNVGKSSLSLFRIILRYINPGPEAVTGRVTIYPSRAKAGTAQSKEIIFQPSKGPAFVTVPGNGFADPFSIVPGTWIACIKAEGVLLDYLVLLPRDYYEAPSLRLPVTEPCADTGPPRENCLLYQHLPVTRFPCALACEARHFLLDGEPRALALRRPSPAHPVMADFSGREVELRLRLRVPQVGHYVVVVEYSTEVDQPSEADVLMRSPGAVLAGQVNVYSCKYSILCRSAVTDGRGRLAVYELLADADVQLKARMARFLLHQICIIPTEEFSTEYLRPQVKCTASYGRFVNQSATCVSLVPETPPTALILDVPAGGSSPHLSQDPSPSAGAVTGVTLKAPQNQVTLRGPVPRPGRYVIVIHFYQPTHPTFLAQVSVDGGRLRPGVFHAAFCPHVLGCLDQVITGDQAEFDVSEPEVAVTVRLPEGKSLVLVRVLVMPAENYDYQILHRKSVDKSSEFITNCGRDSFYIDPQKASGFCKNSTRSLVALYHEGALPCECHSSGAIGHHCSPEGGQCPCRPHVIGRQCTRCQVGYYGFPHCKPCNCGQRLCEETTGRCLCPPRTIRPQCDMCETHSFSFHPLAGCEGCNCSRPGTNGAATPDCDRDHGQCRCSLHAE</sequence>
<evidence type="ECO:0000256" key="4">
    <source>
        <dbReference type="ARBA" id="ARBA00022729"/>
    </source>
</evidence>
<dbReference type="PROSITE" id="PS01248">
    <property type="entry name" value="EGF_LAM_1"/>
    <property type="match status" value="1"/>
</dbReference>
<comment type="caution">
    <text evidence="10">Lacks conserved residue(s) required for the propagation of feature annotation.</text>
</comment>
<feature type="domain" description="Laminin EGF-like" evidence="11">
    <location>
        <begin position="575"/>
        <end position="620"/>
    </location>
</feature>
<proteinExistence type="predicted"/>
<dbReference type="InterPro" id="IPR050440">
    <property type="entry name" value="Laminin/Netrin_ECM"/>
</dbReference>
<dbReference type="SMART" id="SM00180">
    <property type="entry name" value="EGF_Lam"/>
    <property type="match status" value="3"/>
</dbReference>
<evidence type="ECO:0000256" key="7">
    <source>
        <dbReference type="ARBA" id="ARBA00023157"/>
    </source>
</evidence>
<evidence type="ECO:0000259" key="11">
    <source>
        <dbReference type="PROSITE" id="PS50027"/>
    </source>
</evidence>
<keyword evidence="7 10" id="KW-1015">Disulfide bond</keyword>
<reference evidence="12" key="1">
    <citation type="submission" date="2025-08" db="UniProtKB">
        <authorList>
            <consortium name="RefSeq"/>
        </authorList>
    </citation>
    <scope>IDENTIFICATION</scope>
    <source>
        <tissue evidence="12">Blood</tissue>
    </source>
</reference>
<feature type="disulfide bond" evidence="10">
    <location>
        <begin position="577"/>
        <end position="594"/>
    </location>
</feature>
<dbReference type="RefSeq" id="XP_045374831.1">
    <property type="nucleotide sequence ID" value="XM_045518875.1"/>
</dbReference>
<dbReference type="PRINTS" id="PR00011">
    <property type="entry name" value="EGFLAMININ"/>
</dbReference>
<accession>A0A9W3G9H9</accession>
<dbReference type="AlphaFoldDB" id="A0A9W3G9H9"/>
<dbReference type="InterPro" id="IPR002049">
    <property type="entry name" value="LE_dom"/>
</dbReference>
<dbReference type="PANTHER" id="PTHR10574">
    <property type="entry name" value="NETRIN/LAMININ-RELATED"/>
    <property type="match status" value="1"/>
</dbReference>
<dbReference type="CDD" id="cd00055">
    <property type="entry name" value="EGF_Lam"/>
    <property type="match status" value="3"/>
</dbReference>
<keyword evidence="6" id="KW-0084">Basement membrane</keyword>
<keyword evidence="9 10" id="KW-0424">Laminin EGF-like domain</keyword>
<gene>
    <name evidence="12" type="primary">LOC123617742</name>
</gene>
<protein>
    <submittedName>
        <fullName evidence="12">Laminin subunit alpha-3-like</fullName>
    </submittedName>
</protein>
<feature type="disulfide bond" evidence="10">
    <location>
        <begin position="596"/>
        <end position="605"/>
    </location>
</feature>
<keyword evidence="4" id="KW-0732">Signal</keyword>
<dbReference type="Pfam" id="PF00053">
    <property type="entry name" value="EGF_laminin"/>
    <property type="match status" value="2"/>
</dbReference>
<evidence type="ECO:0000256" key="3">
    <source>
        <dbReference type="ARBA" id="ARBA00022530"/>
    </source>
</evidence>
<keyword evidence="8" id="KW-0325">Glycoprotein</keyword>
<dbReference type="FunFam" id="2.10.25.10:FF:000083">
    <property type="entry name" value="Laminin subunit alpha"/>
    <property type="match status" value="1"/>
</dbReference>
<dbReference type="SUPFAM" id="SSF57196">
    <property type="entry name" value="EGF/Laminin"/>
    <property type="match status" value="1"/>
</dbReference>
<dbReference type="GO" id="GO:0007411">
    <property type="term" value="P:axon guidance"/>
    <property type="evidence" value="ECO:0007669"/>
    <property type="project" value="TreeGrafter"/>
</dbReference>
<evidence type="ECO:0000256" key="8">
    <source>
        <dbReference type="ARBA" id="ARBA00023180"/>
    </source>
</evidence>
<keyword evidence="2" id="KW-0964">Secreted</keyword>
<evidence type="ECO:0000256" key="6">
    <source>
        <dbReference type="ARBA" id="ARBA00022869"/>
    </source>
</evidence>
<keyword evidence="3" id="KW-0272">Extracellular matrix</keyword>
<evidence type="ECO:0000313" key="12">
    <source>
        <dbReference type="RefSeq" id="XP_045374831.1"/>
    </source>
</evidence>
<dbReference type="GO" id="GO:0009887">
    <property type="term" value="P:animal organ morphogenesis"/>
    <property type="evidence" value="ECO:0007669"/>
    <property type="project" value="TreeGrafter"/>
</dbReference>
<dbReference type="GO" id="GO:0009888">
    <property type="term" value="P:tissue development"/>
    <property type="evidence" value="ECO:0007669"/>
    <property type="project" value="TreeGrafter"/>
</dbReference>
<evidence type="ECO:0000256" key="1">
    <source>
        <dbReference type="ARBA" id="ARBA00004302"/>
    </source>
</evidence>
<comment type="subcellular location">
    <subcellularLocation>
        <location evidence="1">Secreted</location>
        <location evidence="1">Extracellular space</location>
        <location evidence="1">Extracellular matrix</location>
        <location evidence="1">Basement membrane</location>
    </subcellularLocation>
</comment>
<evidence type="ECO:0000256" key="5">
    <source>
        <dbReference type="ARBA" id="ARBA00022737"/>
    </source>
</evidence>
<name>A0A9W3G9H9_CAMBA</name>
<evidence type="ECO:0000256" key="10">
    <source>
        <dbReference type="PROSITE-ProRule" id="PRU00460"/>
    </source>
</evidence>
<feature type="disulfide bond" evidence="10">
    <location>
        <begin position="575"/>
        <end position="587"/>
    </location>
</feature>
<evidence type="ECO:0000256" key="9">
    <source>
        <dbReference type="ARBA" id="ARBA00023292"/>
    </source>
</evidence>
<dbReference type="PANTHER" id="PTHR10574:SF285">
    <property type="entry name" value="LAMININ SUBUNIT ALPHA-3"/>
    <property type="match status" value="1"/>
</dbReference>
<dbReference type="GO" id="GO:0005201">
    <property type="term" value="F:extracellular matrix structural constituent"/>
    <property type="evidence" value="ECO:0007669"/>
    <property type="project" value="TreeGrafter"/>
</dbReference>
<organism evidence="12">
    <name type="scientific">Camelus bactrianus</name>
    <name type="common">Bactrian camel</name>
    <dbReference type="NCBI Taxonomy" id="9837"/>
    <lineage>
        <taxon>Eukaryota</taxon>
        <taxon>Metazoa</taxon>
        <taxon>Chordata</taxon>
        <taxon>Craniata</taxon>
        <taxon>Vertebrata</taxon>
        <taxon>Euteleostomi</taxon>
        <taxon>Mammalia</taxon>
        <taxon>Eutheria</taxon>
        <taxon>Laurasiatheria</taxon>
        <taxon>Artiodactyla</taxon>
        <taxon>Tylopoda</taxon>
        <taxon>Camelidae</taxon>
        <taxon>Camelus</taxon>
    </lineage>
</organism>